<gene>
    <name evidence="1" type="primary">ZDS1</name>
    <name evidence="1" type="ORF">LOY88_000515</name>
</gene>
<accession>A0ACB8V4Y8</accession>
<reference evidence="1" key="1">
    <citation type="journal article" date="2022" name="bioRxiv">
        <title>Population genetic analysis of Ophidiomyces ophidiicola, the causative agent of snake fungal disease, indicates recent introductions to the USA.</title>
        <authorList>
            <person name="Ladner J.T."/>
            <person name="Palmer J.M."/>
            <person name="Ettinger C.L."/>
            <person name="Stajich J.E."/>
            <person name="Farrell T.M."/>
            <person name="Glorioso B.M."/>
            <person name="Lawson B."/>
            <person name="Price S.J."/>
            <person name="Stengle A.G."/>
            <person name="Grear D.A."/>
            <person name="Lorch J.M."/>
        </authorList>
    </citation>
    <scope>NUCLEOTIDE SEQUENCE</scope>
    <source>
        <strain evidence="1">NWHC 24266-5</strain>
    </source>
</reference>
<name>A0ACB8V4Y8_9EURO</name>
<organism evidence="1">
    <name type="scientific">Ophidiomyces ophidiicola</name>
    <dbReference type="NCBI Taxonomy" id="1387563"/>
    <lineage>
        <taxon>Eukaryota</taxon>
        <taxon>Fungi</taxon>
        <taxon>Dikarya</taxon>
        <taxon>Ascomycota</taxon>
        <taxon>Pezizomycotina</taxon>
        <taxon>Eurotiomycetes</taxon>
        <taxon>Eurotiomycetidae</taxon>
        <taxon>Onygenales</taxon>
        <taxon>Onygenaceae</taxon>
        <taxon>Ophidiomyces</taxon>
    </lineage>
</organism>
<protein>
    <submittedName>
        <fullName evidence="1">Zillion different screens protein</fullName>
    </submittedName>
</protein>
<dbReference type="EMBL" id="JALBCA010000005">
    <property type="protein sequence ID" value="KAI2392719.1"/>
    <property type="molecule type" value="Genomic_DNA"/>
</dbReference>
<evidence type="ECO:0000313" key="1">
    <source>
        <dbReference type="EMBL" id="KAI2392719.1"/>
    </source>
</evidence>
<proteinExistence type="predicted"/>
<comment type="caution">
    <text evidence="1">The sequence shown here is derived from an EMBL/GenBank/DDBJ whole genome shotgun (WGS) entry which is preliminary data.</text>
</comment>
<sequence>MRPTATIKPKRPSPLISGPRTPRSPFVDRDSQTRSLNAEQTGSISTLHRRWLPGPPPDDADGPAPPPSLTVPPSISLSASMLRRFHATNLRRYILRRTSLPARCLSTRPGIVGFDATDPQRCRYVDPGSSWLRFETPPLCAQGSALRRLRGLGASIGSYARENGRDKPRRRHLPQLSISDENHHVTEAIGHMYDDDYDRRDPKRLSFVASQMDETISTAPISTAGASRSSPSQLQSLPLRTSSIDKNRTNGQLREDGALRDISVPLNNGELSPGLSRAASMETVTTNFEVNDLDYESDPAVVAQELSNLAALRRMSMDIGSLDPDLPSFGSNFNMPSIAPSSSADEDDTSRLFWVPARLHPGIAPKEFKTFLESKSEQIQRRSGELSFIDGSGPQRQNSAGGLRRKKSMLSRQVDSSSVGGRSDSVRSAPPSTLTALVEEPPSGSLSNTFADDKPILPPAPPGHSLRRSTRTTYRKGSLKAGERVTRRFPRRSDSNSEAASSRTPFGADDVPILGLTRVSTDPIPSANSSTNYSRPEPRTRTPPSESSDINRGSRQERPGLGMRTTSTNQLQESQSQKLPTSRSGSKYQLPAQLDLQRVEPSVPEEPRTLVIPERKSSHDPPPSLPPKSPLPQEPTASKSKKSTQKPGKETLQAPNEITAPPSPVPSHPNTSDSSIAHTRSAEDKKSDRKSKEKKDSDGRKSSWHWRRSTEDKEKDKKKDEDGKKQKSKSSKSADKMHDSTRLDVLQASIDGGAKGREGLVLDRSEVKIGDDDRRKDKKSEGGDVKKEKESSLFSSIFGGSKKKSGHDSHKKYSRNLSPDTRIRELRPDIDYSWTRFSLIQERAIYRMAHLKLANPRRELYSQVLLSNFMYSYLAKVQQMHPHMSLPTSAAQNQQRKKEQQQQQQQDQQQLDEFSQYQEYAQAESDRYDDGQAYADDDRVYYDTEENENSGRSNDPGISRGAGQRAHAPSNGNASQRDENEMW</sequence>